<keyword evidence="2" id="KW-1185">Reference proteome</keyword>
<name>A0ACC7XYA2_9ACTN</name>
<reference evidence="1" key="1">
    <citation type="submission" date="2020-03" db="EMBL/GenBank/DDBJ databases">
        <title>Complete genome sequence of sixteen Streptomyces strains facilitates identification of candidate genes involved in plant growth-promotion in grain legumes and cereals.</title>
        <authorList>
            <person name="Gopalakrishnan S."/>
            <person name="Thakur V."/>
            <person name="Saxena R."/>
            <person name="Vadlamudi S."/>
            <person name="Purohit S."/>
            <person name="Kumar V."/>
            <person name="Rathore A."/>
            <person name="Chitikineni A."/>
            <person name="Varshney R.K."/>
        </authorList>
    </citation>
    <scope>NUCLEOTIDE SEQUENCE</scope>
    <source>
        <strain evidence="1">CAI-93</strain>
    </source>
</reference>
<sequence>MQSDSHTELIAPVYVALPEAALYGHAYERQVLANARALARGLDEEGVRGTGEFFAFTETQQVQVATGSAADALRLSLGDLAQAGIRTTNIEVPGAGGLHGLRLGVQAMTLDRLAEAFDSYVDSPVTARLLREVFR</sequence>
<protein>
    <submittedName>
        <fullName evidence="1">Uncharacterized protein</fullName>
    </submittedName>
</protein>
<evidence type="ECO:0000313" key="2">
    <source>
        <dbReference type="Proteomes" id="UP000556843"/>
    </source>
</evidence>
<gene>
    <name evidence="1" type="ORF">G6W56_10755</name>
</gene>
<dbReference type="Proteomes" id="UP000556843">
    <property type="component" value="Unassembled WGS sequence"/>
</dbReference>
<accession>A0ACC7XYA2</accession>
<evidence type="ECO:0000313" key="1">
    <source>
        <dbReference type="EMBL" id="NUV74638.1"/>
    </source>
</evidence>
<comment type="caution">
    <text evidence="1">The sequence shown here is derived from an EMBL/GenBank/DDBJ whole genome shotgun (WGS) entry which is preliminary data.</text>
</comment>
<dbReference type="EMBL" id="JAANNW010000007">
    <property type="protein sequence ID" value="NUV74638.1"/>
    <property type="molecule type" value="Genomic_DNA"/>
</dbReference>
<proteinExistence type="predicted"/>
<organism evidence="1 2">
    <name type="scientific">Streptomyces fungicidicus</name>
    <dbReference type="NCBI Taxonomy" id="68203"/>
    <lineage>
        <taxon>Bacteria</taxon>
        <taxon>Bacillati</taxon>
        <taxon>Actinomycetota</taxon>
        <taxon>Actinomycetes</taxon>
        <taxon>Kitasatosporales</taxon>
        <taxon>Streptomycetaceae</taxon>
        <taxon>Streptomyces</taxon>
    </lineage>
</organism>